<dbReference type="GO" id="GO:0051539">
    <property type="term" value="F:4 iron, 4 sulfur cluster binding"/>
    <property type="evidence" value="ECO:0007669"/>
    <property type="project" value="UniProtKB-UniRule"/>
</dbReference>
<dbReference type="InterPro" id="IPR058240">
    <property type="entry name" value="rSAM_sf"/>
</dbReference>
<proteinExistence type="inferred from homology"/>
<gene>
    <name evidence="4" type="ORF">SAMN02745124_02339</name>
</gene>
<dbReference type="PROSITE" id="PS51918">
    <property type="entry name" value="RADICAL_SAM"/>
    <property type="match status" value="1"/>
</dbReference>
<dbReference type="GO" id="GO:0006779">
    <property type="term" value="P:porphyrin-containing compound biosynthetic process"/>
    <property type="evidence" value="ECO:0007669"/>
    <property type="project" value="InterPro"/>
</dbReference>
<dbReference type="STRING" id="1121409.SAMN02745124_02339"/>
<dbReference type="NCBIfam" id="TIGR00539">
    <property type="entry name" value="hemN_rel"/>
    <property type="match status" value="1"/>
</dbReference>
<evidence type="ECO:0000313" key="4">
    <source>
        <dbReference type="EMBL" id="SHH87671.1"/>
    </source>
</evidence>
<evidence type="ECO:0000259" key="3">
    <source>
        <dbReference type="PROSITE" id="PS51918"/>
    </source>
</evidence>
<dbReference type="Gene3D" id="3.30.750.200">
    <property type="match status" value="1"/>
</dbReference>
<keyword evidence="2" id="KW-0408">Iron</keyword>
<dbReference type="InterPro" id="IPR006638">
    <property type="entry name" value="Elp3/MiaA/NifB-like_rSAM"/>
</dbReference>
<dbReference type="InterPro" id="IPR007197">
    <property type="entry name" value="rSAM"/>
</dbReference>
<keyword evidence="2" id="KW-0143">Chaperone</keyword>
<dbReference type="Pfam" id="PF04055">
    <property type="entry name" value="Radical_SAM"/>
    <property type="match status" value="1"/>
</dbReference>
<keyword evidence="2" id="KW-0479">Metal-binding</keyword>
<dbReference type="AlphaFoldDB" id="A0A1M5WJN7"/>
<evidence type="ECO:0000313" key="5">
    <source>
        <dbReference type="Proteomes" id="UP000184139"/>
    </source>
</evidence>
<keyword evidence="2" id="KW-0349">Heme</keyword>
<keyword evidence="2" id="KW-0411">Iron-sulfur</keyword>
<dbReference type="InterPro" id="IPR034505">
    <property type="entry name" value="Coproporphyrinogen-III_oxidase"/>
</dbReference>
<protein>
    <recommendedName>
        <fullName evidence="2">Heme chaperone HemW</fullName>
    </recommendedName>
</protein>
<dbReference type="GO" id="GO:0046872">
    <property type="term" value="F:metal ion binding"/>
    <property type="evidence" value="ECO:0007669"/>
    <property type="project" value="UniProtKB-UniRule"/>
</dbReference>
<comment type="similarity">
    <text evidence="1">Belongs to the anaerobic coproporphyrinogen-III oxidase family. HemW subfamily.</text>
</comment>
<dbReference type="InterPro" id="IPR004559">
    <property type="entry name" value="HemW-like"/>
</dbReference>
<dbReference type="CDD" id="cd01335">
    <property type="entry name" value="Radical_SAM"/>
    <property type="match status" value="1"/>
</dbReference>
<dbReference type="GO" id="GO:0005737">
    <property type="term" value="C:cytoplasm"/>
    <property type="evidence" value="ECO:0007669"/>
    <property type="project" value="UniProtKB-SubCell"/>
</dbReference>
<dbReference type="PANTHER" id="PTHR13932:SF5">
    <property type="entry name" value="RADICAL S-ADENOSYL METHIONINE DOMAIN-CONTAINING PROTEIN 1, MITOCHONDRIAL"/>
    <property type="match status" value="1"/>
</dbReference>
<dbReference type="GO" id="GO:0004109">
    <property type="term" value="F:coproporphyrinogen oxidase activity"/>
    <property type="evidence" value="ECO:0007669"/>
    <property type="project" value="InterPro"/>
</dbReference>
<keyword evidence="2" id="KW-0949">S-adenosyl-L-methionine</keyword>
<dbReference type="InterPro" id="IPR010723">
    <property type="entry name" value="HemN_C"/>
</dbReference>
<dbReference type="Pfam" id="PF06969">
    <property type="entry name" value="HemN_C"/>
    <property type="match status" value="1"/>
</dbReference>
<dbReference type="Proteomes" id="UP000184139">
    <property type="component" value="Unassembled WGS sequence"/>
</dbReference>
<dbReference type="SMART" id="SM00729">
    <property type="entry name" value="Elp3"/>
    <property type="match status" value="1"/>
</dbReference>
<comment type="function">
    <text evidence="2">Probably acts as a heme chaperone, transferring heme to an unknown acceptor. Binds one molecule of heme per monomer, possibly covalently. Binds 1 [4Fe-4S] cluster. The cluster is coordinated with 3 cysteines and an exchangeable S-adenosyl-L-methionine.</text>
</comment>
<evidence type="ECO:0000256" key="1">
    <source>
        <dbReference type="ARBA" id="ARBA00006100"/>
    </source>
</evidence>
<sequence length="332" mass="37413">MTPAALRRTLSTLFIGGGTPTVLDDLLLHQILTACADVFGFADDAEITLESNPESLVERDLDELRRYGVNRLSIGVQSFNTEELALLGRVHDAHQAERAVQVARRSGIDTISLDMMYGLPGQTTASWRDSLSRAIECSPEHLSIYQLSIDDKTPFFRLHRRGELHLPDEDQILAMDDITMELCTLAGFEQYEVSNFRQPGCGCRHNLVYWRNEEYLGCGAAAVSYLNGERCGRIADPRSYCELIEAGTSPVFSRERLDRQASFRETVIMGLRLNEGISDDRLDQRFGCRLQDIYGAELDTLSADGLLYRDGVRWRLTTRGRKLANVVMRELV</sequence>
<feature type="domain" description="Radical SAM core" evidence="3">
    <location>
        <begin position="1"/>
        <end position="189"/>
    </location>
</feature>
<keyword evidence="2" id="KW-0004">4Fe-4S</keyword>
<reference evidence="4 5" key="1">
    <citation type="submission" date="2016-11" db="EMBL/GenBank/DDBJ databases">
        <authorList>
            <person name="Jaros S."/>
            <person name="Januszkiewicz K."/>
            <person name="Wedrychowicz H."/>
        </authorList>
    </citation>
    <scope>NUCLEOTIDE SEQUENCE [LARGE SCALE GENOMIC DNA]</scope>
    <source>
        <strain evidence="4 5">DSM 9705</strain>
    </source>
</reference>
<dbReference type="SUPFAM" id="SSF102114">
    <property type="entry name" value="Radical SAM enzymes"/>
    <property type="match status" value="1"/>
</dbReference>
<organism evidence="4 5">
    <name type="scientific">Desulfofustis glycolicus DSM 9705</name>
    <dbReference type="NCBI Taxonomy" id="1121409"/>
    <lineage>
        <taxon>Bacteria</taxon>
        <taxon>Pseudomonadati</taxon>
        <taxon>Thermodesulfobacteriota</taxon>
        <taxon>Desulfobulbia</taxon>
        <taxon>Desulfobulbales</taxon>
        <taxon>Desulfocapsaceae</taxon>
        <taxon>Desulfofustis</taxon>
    </lineage>
</organism>
<dbReference type="EMBL" id="FQXS01000013">
    <property type="protein sequence ID" value="SHH87671.1"/>
    <property type="molecule type" value="Genomic_DNA"/>
</dbReference>
<keyword evidence="5" id="KW-1185">Reference proteome</keyword>
<comment type="subcellular location">
    <subcellularLocation>
        <location evidence="2">Cytoplasm</location>
    </subcellularLocation>
</comment>
<name>A0A1M5WJN7_9BACT</name>
<evidence type="ECO:0000256" key="2">
    <source>
        <dbReference type="RuleBase" id="RU364116"/>
    </source>
</evidence>
<dbReference type="PANTHER" id="PTHR13932">
    <property type="entry name" value="COPROPORPHYRINIGEN III OXIDASE"/>
    <property type="match status" value="1"/>
</dbReference>
<accession>A0A1M5WJN7</accession>
<keyword evidence="2" id="KW-0963">Cytoplasm</keyword>